<evidence type="ECO:0000313" key="2">
    <source>
        <dbReference type="EMBL" id="GAA1538561.1"/>
    </source>
</evidence>
<reference evidence="3" key="1">
    <citation type="journal article" date="2019" name="Int. J. Syst. Evol. Microbiol.">
        <title>The Global Catalogue of Microorganisms (GCM) 10K type strain sequencing project: providing services to taxonomists for standard genome sequencing and annotation.</title>
        <authorList>
            <consortium name="The Broad Institute Genomics Platform"/>
            <consortium name="The Broad Institute Genome Sequencing Center for Infectious Disease"/>
            <person name="Wu L."/>
            <person name="Ma J."/>
        </authorList>
    </citation>
    <scope>NUCLEOTIDE SEQUENCE [LARGE SCALE GENOMIC DNA]</scope>
    <source>
        <strain evidence="3">JCM 14303</strain>
    </source>
</reference>
<feature type="domain" description="Alpha-galactosidase NEW3" evidence="1">
    <location>
        <begin position="232"/>
        <end position="288"/>
    </location>
</feature>
<dbReference type="Pfam" id="PF10633">
    <property type="entry name" value="NPCBM_assoc"/>
    <property type="match status" value="1"/>
</dbReference>
<comment type="caution">
    <text evidence="2">The sequence shown here is derived from an EMBL/GenBank/DDBJ whole genome shotgun (WGS) entry which is preliminary data.</text>
</comment>
<organism evidence="2 3">
    <name type="scientific">Kribbella lupini</name>
    <dbReference type="NCBI Taxonomy" id="291602"/>
    <lineage>
        <taxon>Bacteria</taxon>
        <taxon>Bacillati</taxon>
        <taxon>Actinomycetota</taxon>
        <taxon>Actinomycetes</taxon>
        <taxon>Propionibacteriales</taxon>
        <taxon>Kribbellaceae</taxon>
        <taxon>Kribbella</taxon>
    </lineage>
</organism>
<accession>A0ABP4M6J8</accession>
<evidence type="ECO:0000259" key="1">
    <source>
        <dbReference type="Pfam" id="PF10633"/>
    </source>
</evidence>
<evidence type="ECO:0000313" key="3">
    <source>
        <dbReference type="Proteomes" id="UP001500363"/>
    </source>
</evidence>
<dbReference type="Proteomes" id="UP001500363">
    <property type="component" value="Unassembled WGS sequence"/>
</dbReference>
<keyword evidence="3" id="KW-1185">Reference proteome</keyword>
<gene>
    <name evidence="2" type="ORF">GCM10009741_46590</name>
</gene>
<protein>
    <recommendedName>
        <fullName evidence="1">Alpha-galactosidase NEW3 domain-containing protein</fullName>
    </recommendedName>
</protein>
<sequence>MERDTAVSGDNGRRDLALVEGIPGEFGPQPWGEAILRNCGVLLLKITRRPPDHEVRLPGLATTPRHVVEEQTGKALTWRRDGDDLVVRLPSGQLPALTVVKVALQGKLRIVPPDTTTANADGVWDLTPATLSRATFHLVARRTADVGVRLIGPAEAGMRLIEGLAPGSEFQVQVGGRAYGVPVAEVVGQVIGPFPVRAGQVVRLSVAGLVVTRALVAPIGTVLASVHARHGGLEVQVTNFGRTAARGSVRVPVPAGWHGAVDEWEFEGLAPGATIGRKLQLQREEGAAQLTVQLDAGRRSASLPW</sequence>
<dbReference type="InterPro" id="IPR018905">
    <property type="entry name" value="A-galactase_NEW3"/>
</dbReference>
<dbReference type="EMBL" id="BAAANC010000002">
    <property type="protein sequence ID" value="GAA1538561.1"/>
    <property type="molecule type" value="Genomic_DNA"/>
</dbReference>
<proteinExistence type="predicted"/>
<name>A0ABP4M6J8_9ACTN</name>